<dbReference type="CDD" id="cd08771">
    <property type="entry name" value="DLP_1"/>
    <property type="match status" value="1"/>
</dbReference>
<feature type="compositionally biased region" description="Low complexity" evidence="4">
    <location>
        <begin position="14"/>
        <end position="26"/>
    </location>
</feature>
<reference evidence="6 7" key="1">
    <citation type="submission" date="2015-05" db="EMBL/GenBank/DDBJ databases">
        <authorList>
            <person name="Wang D.B."/>
            <person name="Wang M."/>
        </authorList>
    </citation>
    <scope>NUCLEOTIDE SEQUENCE [LARGE SCALE GENOMIC DNA]</scope>
    <source>
        <strain evidence="6">VL1</strain>
    </source>
</reference>
<gene>
    <name evidence="6" type="ORF">BN1708_014891</name>
</gene>
<dbReference type="InterPro" id="IPR027417">
    <property type="entry name" value="P-loop_NTPase"/>
</dbReference>
<keyword evidence="7" id="KW-1185">Reference proteome</keyword>
<dbReference type="PANTHER" id="PTHR11566">
    <property type="entry name" value="DYNAMIN"/>
    <property type="match status" value="1"/>
</dbReference>
<dbReference type="GO" id="GO:0005737">
    <property type="term" value="C:cytoplasm"/>
    <property type="evidence" value="ECO:0007669"/>
    <property type="project" value="TreeGrafter"/>
</dbReference>
<dbReference type="Pfam" id="PF01031">
    <property type="entry name" value="Dynamin_M"/>
    <property type="match status" value="2"/>
</dbReference>
<feature type="compositionally biased region" description="Polar residues" evidence="4">
    <location>
        <begin position="604"/>
        <end position="615"/>
    </location>
</feature>
<proteinExistence type="predicted"/>
<evidence type="ECO:0000256" key="3">
    <source>
        <dbReference type="SAM" id="Coils"/>
    </source>
</evidence>
<dbReference type="Pfam" id="PF00350">
    <property type="entry name" value="Dynamin_N"/>
    <property type="match status" value="1"/>
</dbReference>
<dbReference type="AlphaFoldDB" id="A0A0G4M072"/>
<dbReference type="InterPro" id="IPR000375">
    <property type="entry name" value="Dynamin_stalk"/>
</dbReference>
<dbReference type="InterPro" id="IPR022812">
    <property type="entry name" value="Dynamin"/>
</dbReference>
<feature type="compositionally biased region" description="Polar residues" evidence="4">
    <location>
        <begin position="59"/>
        <end position="74"/>
    </location>
</feature>
<feature type="region of interest" description="Disordered" evidence="4">
    <location>
        <begin position="951"/>
        <end position="975"/>
    </location>
</feature>
<name>A0A0G4M072_VERLO</name>
<dbReference type="EMBL" id="CVQH01020463">
    <property type="protein sequence ID" value="CRK27654.1"/>
    <property type="molecule type" value="Genomic_DNA"/>
</dbReference>
<evidence type="ECO:0000313" key="7">
    <source>
        <dbReference type="Proteomes" id="UP000044602"/>
    </source>
</evidence>
<feature type="region of interest" description="Disordered" evidence="4">
    <location>
        <begin position="1"/>
        <end position="94"/>
    </location>
</feature>
<protein>
    <recommendedName>
        <fullName evidence="5">GED domain-containing protein</fullName>
    </recommendedName>
</protein>
<dbReference type="Gene3D" id="3.40.50.300">
    <property type="entry name" value="P-loop containing nucleotide triphosphate hydrolases"/>
    <property type="match status" value="1"/>
</dbReference>
<dbReference type="InterPro" id="IPR001401">
    <property type="entry name" value="Dynamin_GTPase"/>
</dbReference>
<dbReference type="Pfam" id="PF02212">
    <property type="entry name" value="GED"/>
    <property type="match status" value="1"/>
</dbReference>
<dbReference type="STRING" id="100787.A0A0G4M072"/>
<keyword evidence="1" id="KW-0547">Nucleotide-binding</keyword>
<dbReference type="GO" id="GO:0003924">
    <property type="term" value="F:GTPase activity"/>
    <property type="evidence" value="ECO:0007669"/>
    <property type="project" value="InterPro"/>
</dbReference>
<dbReference type="GO" id="GO:0005874">
    <property type="term" value="C:microtubule"/>
    <property type="evidence" value="ECO:0007669"/>
    <property type="project" value="TreeGrafter"/>
</dbReference>
<dbReference type="PRINTS" id="PR00195">
    <property type="entry name" value="DYNAMIN"/>
</dbReference>
<dbReference type="InterPro" id="IPR045063">
    <property type="entry name" value="Dynamin_N"/>
</dbReference>
<feature type="compositionally biased region" description="Polar residues" evidence="4">
    <location>
        <begin position="626"/>
        <end position="637"/>
    </location>
</feature>
<evidence type="ECO:0000259" key="5">
    <source>
        <dbReference type="PROSITE" id="PS51388"/>
    </source>
</evidence>
<dbReference type="InterPro" id="IPR020850">
    <property type="entry name" value="GED_dom"/>
</dbReference>
<keyword evidence="3" id="KW-0175">Coiled coil</keyword>
<dbReference type="SMART" id="SM00053">
    <property type="entry name" value="DYNc"/>
    <property type="match status" value="1"/>
</dbReference>
<feature type="coiled-coil region" evidence="3">
    <location>
        <begin position="920"/>
        <end position="947"/>
    </location>
</feature>
<dbReference type="Proteomes" id="UP000044602">
    <property type="component" value="Unassembled WGS sequence"/>
</dbReference>
<keyword evidence="2" id="KW-0342">GTP-binding</keyword>
<dbReference type="GO" id="GO:0031623">
    <property type="term" value="P:receptor internalization"/>
    <property type="evidence" value="ECO:0007669"/>
    <property type="project" value="TreeGrafter"/>
</dbReference>
<dbReference type="PANTHER" id="PTHR11566:SF131">
    <property type="entry name" value="GTPASE, PUTATIVE (AFU_ORTHOLOGUE AFUA_6G07630)-RELATED"/>
    <property type="match status" value="1"/>
</dbReference>
<accession>A0A0G4M072</accession>
<evidence type="ECO:0000256" key="1">
    <source>
        <dbReference type="ARBA" id="ARBA00022741"/>
    </source>
</evidence>
<dbReference type="InterPro" id="IPR003130">
    <property type="entry name" value="GED"/>
</dbReference>
<dbReference type="PROSITE" id="PS51388">
    <property type="entry name" value="GED"/>
    <property type="match status" value="1"/>
</dbReference>
<evidence type="ECO:0000256" key="2">
    <source>
        <dbReference type="ARBA" id="ARBA00023134"/>
    </source>
</evidence>
<evidence type="ECO:0000256" key="4">
    <source>
        <dbReference type="SAM" id="MobiDB-lite"/>
    </source>
</evidence>
<dbReference type="GO" id="GO:0005886">
    <property type="term" value="C:plasma membrane"/>
    <property type="evidence" value="ECO:0007669"/>
    <property type="project" value="TreeGrafter"/>
</dbReference>
<dbReference type="SUPFAM" id="SSF52540">
    <property type="entry name" value="P-loop containing nucleoside triphosphate hydrolases"/>
    <property type="match status" value="1"/>
</dbReference>
<organism evidence="6 7">
    <name type="scientific">Verticillium longisporum</name>
    <name type="common">Verticillium dahliae var. longisporum</name>
    <dbReference type="NCBI Taxonomy" id="100787"/>
    <lineage>
        <taxon>Eukaryota</taxon>
        <taxon>Fungi</taxon>
        <taxon>Dikarya</taxon>
        <taxon>Ascomycota</taxon>
        <taxon>Pezizomycotina</taxon>
        <taxon>Sordariomycetes</taxon>
        <taxon>Hypocreomycetidae</taxon>
        <taxon>Glomerellales</taxon>
        <taxon>Plectosphaerellaceae</taxon>
        <taxon>Verticillium</taxon>
    </lineage>
</organism>
<feature type="region of interest" description="Disordered" evidence="4">
    <location>
        <begin position="573"/>
        <end position="643"/>
    </location>
</feature>
<evidence type="ECO:0000313" key="6">
    <source>
        <dbReference type="EMBL" id="CRK27654.1"/>
    </source>
</evidence>
<sequence length="975" mass="109506">MATPLTPRPKLEPGSRSSTGSDSTTTIPQFAVPPRPASPRNSAPTFAPQEEVQHRSSEWHTAQSSTNWPPQSVARSFMRSDAPPPTVFQTRTSTVDGSEPVYLEVRNRGMPYDQSTPGLGESFLEGSFQNVGAKLKACNDTLGDVQQLGIEHIVSLPSLIMVGDQSAGKSMLMSSVAGLPLPRSDGVCTRCPIHIRASRNNEWSCRVSLQLDYDYCPPPFGQPITKDDVTAENPFPPWVRQQNREVKEFMTIYSRNKSEIETVLRWAQVAVLNYAQNSDLFIPGSGAIARTRELAVEAENTIAKFSPNTVALEIKGPDLPDLSFYDLPGIFRNSGYEEDEYLVHVVENLAVQHISENDALIIWAVPMNADPETSSTLSIIRKVGAQKRTIGVMTKADLLPNQGSNSYSQWLSMLRGERHLIGHEYFITSRRAEQDLDRQTQWEEALFNGKHENWPEEFAEFSDRCGVERLKEALSEKLGKEFAKNLPSIKSKIFDELRKNEKRLSNLPELPTNIEYEVRKSLIEFTAIVKDKIRGNEFSSAFGLLAGSFRECLLHAKPKFSLKHKSDVPVLEISDDDEPASASRKRGPQASSNGASKRPPHVGSNGSFSQASQAGLQMKTEEATVRNGTPTPHTPSRGSVRPSVLPAPFQNFTSLGSGFRSIGAIREDIQAKTKAGMPNIVPSEVYNDLCKLAVKHWNHPMLVFLEAVMSHLQVIVNQALDQAFGKLKRRLVFKDSRRHMEAFLSSRRSKALEFLTELYEMESYQLFTINHDAFTLYELEEGRLLKRYRHHVRWQAFVGEKCESSDKTAASQFNSDWDRMTPDQRASEQRRHDAELIKMGPDPFEKELKVAAYVRGYYRLAALRFAETTTLYVTSRMFPSIVKELDMYLETQLGLMGAGPEAFDRLMDEEETTARKRQTCKLTVEKLKKAMDSINELERETEDVDMAMEGADDMSGLDDRGHGTRGYAETISDEL</sequence>
<dbReference type="Gene3D" id="1.20.120.1240">
    <property type="entry name" value="Dynamin, middle domain"/>
    <property type="match status" value="1"/>
</dbReference>
<dbReference type="GO" id="GO:0008017">
    <property type="term" value="F:microtubule binding"/>
    <property type="evidence" value="ECO:0007669"/>
    <property type="project" value="TreeGrafter"/>
</dbReference>
<dbReference type="GO" id="GO:0005525">
    <property type="term" value="F:GTP binding"/>
    <property type="evidence" value="ECO:0007669"/>
    <property type="project" value="InterPro"/>
</dbReference>
<feature type="domain" description="GED" evidence="5">
    <location>
        <begin position="847"/>
        <end position="942"/>
    </location>
</feature>